<name>A0A7V8V4F0_9BACT</name>
<sequence length="251" mass="27950">MSSHFPSNPTPSSEDTSGAHSTVPPSIDTSKLPSLSQEAQANLWRYIDHLERWRQSIGFEIHDGLTQQITAALLFLESYDQEKSDSTPLDRCRAILEEALTESRCLIQGLNPKRLDEEGIEAALLDFIKVPSLSPAQIHVEVEQVLPLLAPWQRSCIFRFFQECITNARKHSEALRIDVSLKRQGQDLVACVSDDGMGFDVESIELIGYGLTGLRQKADLLEGKLTITSAPDCGTKIELRFSSDTINIKKP</sequence>
<dbReference type="PANTHER" id="PTHR24421:SF10">
    <property type="entry name" value="NITRATE_NITRITE SENSOR PROTEIN NARQ"/>
    <property type="match status" value="1"/>
</dbReference>
<keyword evidence="4" id="KW-0808">Transferase</keyword>
<dbReference type="SMART" id="SM00387">
    <property type="entry name" value="HATPase_c"/>
    <property type="match status" value="1"/>
</dbReference>
<evidence type="ECO:0000256" key="8">
    <source>
        <dbReference type="ARBA" id="ARBA00023012"/>
    </source>
</evidence>
<evidence type="ECO:0000256" key="6">
    <source>
        <dbReference type="ARBA" id="ARBA00022777"/>
    </source>
</evidence>
<evidence type="ECO:0000256" key="5">
    <source>
        <dbReference type="ARBA" id="ARBA00022741"/>
    </source>
</evidence>
<accession>A0A7V8V4F0</accession>
<dbReference type="PROSITE" id="PS50109">
    <property type="entry name" value="HIS_KIN"/>
    <property type="match status" value="1"/>
</dbReference>
<evidence type="ECO:0000313" key="11">
    <source>
        <dbReference type="EMBL" id="MBA2114754.1"/>
    </source>
</evidence>
<dbReference type="InterPro" id="IPR005467">
    <property type="entry name" value="His_kinase_dom"/>
</dbReference>
<dbReference type="Gene3D" id="3.30.565.10">
    <property type="entry name" value="Histidine kinase-like ATPase, C-terminal domain"/>
    <property type="match status" value="1"/>
</dbReference>
<reference evidence="11 12" key="1">
    <citation type="submission" date="2020-05" db="EMBL/GenBank/DDBJ databases">
        <title>Bremerella alba sp. nov., a novel planctomycete isolated from the surface of the macroalga Fucus spiralis.</title>
        <authorList>
            <person name="Godinho O."/>
            <person name="Botelho R."/>
            <person name="Albuquerque L."/>
            <person name="Wiegand S."/>
            <person name="Da Costa M.S."/>
            <person name="Lobo-Da-Cunha A."/>
            <person name="Jogler C."/>
            <person name="Lage O.M."/>
        </authorList>
    </citation>
    <scope>NUCLEOTIDE SEQUENCE [LARGE SCALE GENOMIC DNA]</scope>
    <source>
        <strain evidence="11 12">FF15</strain>
    </source>
</reference>
<dbReference type="EC" id="2.7.13.3" evidence="2"/>
<feature type="domain" description="Histidine kinase" evidence="10">
    <location>
        <begin position="157"/>
        <end position="245"/>
    </location>
</feature>
<dbReference type="GO" id="GO:0016020">
    <property type="term" value="C:membrane"/>
    <property type="evidence" value="ECO:0007669"/>
    <property type="project" value="InterPro"/>
</dbReference>
<dbReference type="PANTHER" id="PTHR24421">
    <property type="entry name" value="NITRATE/NITRITE SENSOR PROTEIN NARX-RELATED"/>
    <property type="match status" value="1"/>
</dbReference>
<dbReference type="AlphaFoldDB" id="A0A7V8V4F0"/>
<gene>
    <name evidence="11" type="ORF">HOV93_19210</name>
</gene>
<evidence type="ECO:0000256" key="3">
    <source>
        <dbReference type="ARBA" id="ARBA00022553"/>
    </source>
</evidence>
<dbReference type="InterPro" id="IPR036890">
    <property type="entry name" value="HATPase_C_sf"/>
</dbReference>
<dbReference type="GO" id="GO:0046983">
    <property type="term" value="F:protein dimerization activity"/>
    <property type="evidence" value="ECO:0007669"/>
    <property type="project" value="InterPro"/>
</dbReference>
<dbReference type="RefSeq" id="WP_207396206.1">
    <property type="nucleotide sequence ID" value="NZ_JABRWO010000004.1"/>
</dbReference>
<protein>
    <recommendedName>
        <fullName evidence="2">histidine kinase</fullName>
        <ecNumber evidence="2">2.7.13.3</ecNumber>
    </recommendedName>
</protein>
<keyword evidence="5" id="KW-0547">Nucleotide-binding</keyword>
<organism evidence="11 12">
    <name type="scientific">Bremerella alba</name>
    <dbReference type="NCBI Taxonomy" id="980252"/>
    <lineage>
        <taxon>Bacteria</taxon>
        <taxon>Pseudomonadati</taxon>
        <taxon>Planctomycetota</taxon>
        <taxon>Planctomycetia</taxon>
        <taxon>Pirellulales</taxon>
        <taxon>Pirellulaceae</taxon>
        <taxon>Bremerella</taxon>
    </lineage>
</organism>
<evidence type="ECO:0000259" key="10">
    <source>
        <dbReference type="PROSITE" id="PS50109"/>
    </source>
</evidence>
<dbReference type="SUPFAM" id="SSF55874">
    <property type="entry name" value="ATPase domain of HSP90 chaperone/DNA topoisomerase II/histidine kinase"/>
    <property type="match status" value="1"/>
</dbReference>
<dbReference type="Pfam" id="PF02518">
    <property type="entry name" value="HATPase_c"/>
    <property type="match status" value="1"/>
</dbReference>
<evidence type="ECO:0000256" key="1">
    <source>
        <dbReference type="ARBA" id="ARBA00000085"/>
    </source>
</evidence>
<comment type="caution">
    <text evidence="11">The sequence shown here is derived from an EMBL/GenBank/DDBJ whole genome shotgun (WGS) entry which is preliminary data.</text>
</comment>
<dbReference type="InterPro" id="IPR050482">
    <property type="entry name" value="Sensor_HK_TwoCompSys"/>
</dbReference>
<keyword evidence="8" id="KW-0902">Two-component regulatory system</keyword>
<keyword evidence="12" id="KW-1185">Reference proteome</keyword>
<dbReference type="InterPro" id="IPR011712">
    <property type="entry name" value="Sig_transdc_His_kin_sub3_dim/P"/>
</dbReference>
<feature type="region of interest" description="Disordered" evidence="9">
    <location>
        <begin position="1"/>
        <end position="34"/>
    </location>
</feature>
<dbReference type="CDD" id="cd16917">
    <property type="entry name" value="HATPase_UhpB-NarQ-NarX-like"/>
    <property type="match status" value="1"/>
</dbReference>
<dbReference type="InterPro" id="IPR003594">
    <property type="entry name" value="HATPase_dom"/>
</dbReference>
<evidence type="ECO:0000256" key="9">
    <source>
        <dbReference type="SAM" id="MobiDB-lite"/>
    </source>
</evidence>
<dbReference type="GO" id="GO:0005524">
    <property type="term" value="F:ATP binding"/>
    <property type="evidence" value="ECO:0007669"/>
    <property type="project" value="UniProtKB-KW"/>
</dbReference>
<evidence type="ECO:0000256" key="4">
    <source>
        <dbReference type="ARBA" id="ARBA00022679"/>
    </source>
</evidence>
<keyword evidence="7" id="KW-0067">ATP-binding</keyword>
<comment type="catalytic activity">
    <reaction evidence="1">
        <text>ATP + protein L-histidine = ADP + protein N-phospho-L-histidine.</text>
        <dbReference type="EC" id="2.7.13.3"/>
    </reaction>
</comment>
<evidence type="ECO:0000313" key="12">
    <source>
        <dbReference type="Proteomes" id="UP000551616"/>
    </source>
</evidence>
<evidence type="ECO:0000256" key="7">
    <source>
        <dbReference type="ARBA" id="ARBA00022840"/>
    </source>
</evidence>
<dbReference type="Pfam" id="PF07730">
    <property type="entry name" value="HisKA_3"/>
    <property type="match status" value="1"/>
</dbReference>
<keyword evidence="6" id="KW-0418">Kinase</keyword>
<dbReference type="EMBL" id="JABRWO010000004">
    <property type="protein sequence ID" value="MBA2114754.1"/>
    <property type="molecule type" value="Genomic_DNA"/>
</dbReference>
<proteinExistence type="predicted"/>
<keyword evidence="3" id="KW-0597">Phosphoprotein</keyword>
<evidence type="ECO:0000256" key="2">
    <source>
        <dbReference type="ARBA" id="ARBA00012438"/>
    </source>
</evidence>
<dbReference type="Proteomes" id="UP000551616">
    <property type="component" value="Unassembled WGS sequence"/>
</dbReference>
<dbReference type="GO" id="GO:0000155">
    <property type="term" value="F:phosphorelay sensor kinase activity"/>
    <property type="evidence" value="ECO:0007669"/>
    <property type="project" value="InterPro"/>
</dbReference>